<organism evidence="3 4">
    <name type="scientific">Granulicatella balaenopterae</name>
    <dbReference type="NCBI Taxonomy" id="137733"/>
    <lineage>
        <taxon>Bacteria</taxon>
        <taxon>Bacillati</taxon>
        <taxon>Bacillota</taxon>
        <taxon>Bacilli</taxon>
        <taxon>Lactobacillales</taxon>
        <taxon>Carnobacteriaceae</taxon>
        <taxon>Granulicatella</taxon>
    </lineage>
</organism>
<feature type="transmembrane region" description="Helical" evidence="1">
    <location>
        <begin position="12"/>
        <end position="29"/>
    </location>
</feature>
<feature type="transmembrane region" description="Helical" evidence="1">
    <location>
        <begin position="35"/>
        <end position="53"/>
    </location>
</feature>
<proteinExistence type="predicted"/>
<dbReference type="STRING" id="137733.SAMN05421767_10127"/>
<dbReference type="InterPro" id="IPR050879">
    <property type="entry name" value="Acyltransferase_3"/>
</dbReference>
<name>A0A1H9GRU4_9LACT</name>
<dbReference type="Proteomes" id="UP000198556">
    <property type="component" value="Unassembled WGS sequence"/>
</dbReference>
<evidence type="ECO:0000256" key="1">
    <source>
        <dbReference type="SAM" id="Phobius"/>
    </source>
</evidence>
<keyword evidence="1" id="KW-1133">Transmembrane helix</keyword>
<sequence>MEKRKYVPGLDGLRGLAILFIILYQLIPYEVPGGFLGINVLLILSGYLITNSMMQSLMNKARVPLKSFLTERLLRIIKPLFWMCTIVTSYITLFQRELLANLRASLASSLLFVNNWWQIFAGQSYFEGVFSQSPFTHLWYLSMSLQLYIVWPILFVLVSTIFTKLSDIKKAVASLMMISFVWMMICYGSGGDPSRVFYGTDTRFYTFLIGAMTALIWPIDHFDSPIPQKDKKRFLYGSVCSMVIVWCGVHYMNSLSVWTYRGGMLVFDLAIAVLIMTGLHTSALTSLFFRFKVFTWLGKRSYSYYLWYFPVIVLYQATFHDMSAMPWMHVFIQVVMIAVISEGWYQLFEKRNRLVAKDQDSGRGFTNWQQHLTKAIKKPKEHHFYLAKTALASIILILAVVGFFQSTTEVAQAVDEVKNRIEQNQLAANETLNTNRTVFKTINNIEGLTREETVFNNTTKTTMFGDSVLLSIFKDIEKVYPNGVVDARIERQLYQSMPEIKQLTDKKLMNSTVIVSLGTNGAFTFSQAEEFIKKVGMDKQIFFITTTVPKIWQQQVNHTIYRLADKYSNVYVIDWYTYSKDHPEWFFDNQVLPNDVGSNEMSILIAKEVYKTLKKD</sequence>
<feature type="domain" description="Acyltransferase 3" evidence="2">
    <location>
        <begin position="8"/>
        <end position="340"/>
    </location>
</feature>
<protein>
    <submittedName>
        <fullName evidence="3">Peptidoglycan-N-acetylmuramate O-acetyltransferase</fullName>
    </submittedName>
</protein>
<dbReference type="GO" id="GO:0016020">
    <property type="term" value="C:membrane"/>
    <property type="evidence" value="ECO:0007669"/>
    <property type="project" value="TreeGrafter"/>
</dbReference>
<feature type="transmembrane region" description="Helical" evidence="1">
    <location>
        <begin position="171"/>
        <end position="190"/>
    </location>
</feature>
<dbReference type="AlphaFoldDB" id="A0A1H9GRU4"/>
<evidence type="ECO:0000313" key="3">
    <source>
        <dbReference type="EMBL" id="SEQ52718.1"/>
    </source>
</evidence>
<feature type="transmembrane region" description="Helical" evidence="1">
    <location>
        <begin position="73"/>
        <end position="93"/>
    </location>
</feature>
<dbReference type="InterPro" id="IPR002656">
    <property type="entry name" value="Acyl_transf_3_dom"/>
</dbReference>
<feature type="transmembrane region" description="Helical" evidence="1">
    <location>
        <begin position="202"/>
        <end position="222"/>
    </location>
</feature>
<feature type="transmembrane region" description="Helical" evidence="1">
    <location>
        <begin position="264"/>
        <end position="289"/>
    </location>
</feature>
<keyword evidence="1" id="KW-0472">Membrane</keyword>
<dbReference type="GO" id="GO:0009103">
    <property type="term" value="P:lipopolysaccharide biosynthetic process"/>
    <property type="evidence" value="ECO:0007669"/>
    <property type="project" value="TreeGrafter"/>
</dbReference>
<keyword evidence="3" id="KW-0808">Transferase</keyword>
<feature type="transmembrane region" description="Helical" evidence="1">
    <location>
        <begin position="234"/>
        <end position="252"/>
    </location>
</feature>
<dbReference type="GO" id="GO:0016747">
    <property type="term" value="F:acyltransferase activity, transferring groups other than amino-acyl groups"/>
    <property type="evidence" value="ECO:0007669"/>
    <property type="project" value="InterPro"/>
</dbReference>
<dbReference type="PANTHER" id="PTHR23028:SF53">
    <property type="entry name" value="ACYL_TRANSF_3 DOMAIN-CONTAINING PROTEIN"/>
    <property type="match status" value="1"/>
</dbReference>
<evidence type="ECO:0000259" key="2">
    <source>
        <dbReference type="Pfam" id="PF01757"/>
    </source>
</evidence>
<keyword evidence="4" id="KW-1185">Reference proteome</keyword>
<accession>A0A1H9GRU4</accession>
<dbReference type="EMBL" id="FOGF01000001">
    <property type="protein sequence ID" value="SEQ52718.1"/>
    <property type="molecule type" value="Genomic_DNA"/>
</dbReference>
<reference evidence="3 4" key="1">
    <citation type="submission" date="2016-10" db="EMBL/GenBank/DDBJ databases">
        <authorList>
            <person name="de Groot N.N."/>
        </authorList>
    </citation>
    <scope>NUCLEOTIDE SEQUENCE [LARGE SCALE GENOMIC DNA]</scope>
    <source>
        <strain evidence="3 4">DSM 15827</strain>
    </source>
</reference>
<dbReference type="SUPFAM" id="SSF52266">
    <property type="entry name" value="SGNH hydrolase"/>
    <property type="match status" value="1"/>
</dbReference>
<feature type="transmembrane region" description="Helical" evidence="1">
    <location>
        <begin position="324"/>
        <end position="345"/>
    </location>
</feature>
<gene>
    <name evidence="3" type="ORF">SAMN05421767_10127</name>
</gene>
<keyword evidence="1" id="KW-0812">Transmembrane</keyword>
<feature type="transmembrane region" description="Helical" evidence="1">
    <location>
        <begin position="138"/>
        <end position="159"/>
    </location>
</feature>
<dbReference type="PANTHER" id="PTHR23028">
    <property type="entry name" value="ACETYLTRANSFERASE"/>
    <property type="match status" value="1"/>
</dbReference>
<evidence type="ECO:0000313" key="4">
    <source>
        <dbReference type="Proteomes" id="UP000198556"/>
    </source>
</evidence>
<feature type="transmembrane region" description="Helical" evidence="1">
    <location>
        <begin position="384"/>
        <end position="404"/>
    </location>
</feature>
<feature type="transmembrane region" description="Helical" evidence="1">
    <location>
        <begin position="301"/>
        <end position="318"/>
    </location>
</feature>
<dbReference type="Pfam" id="PF01757">
    <property type="entry name" value="Acyl_transf_3"/>
    <property type="match status" value="1"/>
</dbReference>